<accession>A0A8X6KQ83</accession>
<evidence type="ECO:0000313" key="2">
    <source>
        <dbReference type="Proteomes" id="UP000887116"/>
    </source>
</evidence>
<dbReference type="OrthoDB" id="6409159at2759"/>
<organism evidence="1 2">
    <name type="scientific">Trichonephila clavata</name>
    <name type="common">Joro spider</name>
    <name type="synonym">Nephila clavata</name>
    <dbReference type="NCBI Taxonomy" id="2740835"/>
    <lineage>
        <taxon>Eukaryota</taxon>
        <taxon>Metazoa</taxon>
        <taxon>Ecdysozoa</taxon>
        <taxon>Arthropoda</taxon>
        <taxon>Chelicerata</taxon>
        <taxon>Arachnida</taxon>
        <taxon>Araneae</taxon>
        <taxon>Araneomorphae</taxon>
        <taxon>Entelegynae</taxon>
        <taxon>Araneoidea</taxon>
        <taxon>Nephilidae</taxon>
        <taxon>Trichonephila</taxon>
    </lineage>
</organism>
<dbReference type="EMBL" id="BMAO01022325">
    <property type="protein sequence ID" value="GFQ81154.1"/>
    <property type="molecule type" value="Genomic_DNA"/>
</dbReference>
<evidence type="ECO:0000313" key="1">
    <source>
        <dbReference type="EMBL" id="GFQ81154.1"/>
    </source>
</evidence>
<keyword evidence="2" id="KW-1185">Reference proteome</keyword>
<gene>
    <name evidence="1" type="ORF">TNCT_18611</name>
</gene>
<name>A0A8X6KQ83_TRICU</name>
<reference evidence="1" key="1">
    <citation type="submission" date="2020-07" db="EMBL/GenBank/DDBJ databases">
        <title>Multicomponent nature underlies the extraordinary mechanical properties of spider dragline silk.</title>
        <authorList>
            <person name="Kono N."/>
            <person name="Nakamura H."/>
            <person name="Mori M."/>
            <person name="Yoshida Y."/>
            <person name="Ohtoshi R."/>
            <person name="Malay A.D."/>
            <person name="Moran D.A.P."/>
            <person name="Tomita M."/>
            <person name="Numata K."/>
            <person name="Arakawa K."/>
        </authorList>
    </citation>
    <scope>NUCLEOTIDE SEQUENCE</scope>
</reference>
<dbReference type="AlphaFoldDB" id="A0A8X6KQ83"/>
<sequence length="48" mass="5594">MVVVKDLPASNFEMKLNLVKLQPRRMDVPCIQNIGSWYSNYVIQRGLK</sequence>
<protein>
    <submittedName>
        <fullName evidence="1">Uncharacterized protein</fullName>
    </submittedName>
</protein>
<proteinExistence type="predicted"/>
<feature type="non-terminal residue" evidence="1">
    <location>
        <position position="1"/>
    </location>
</feature>
<comment type="caution">
    <text evidence="1">The sequence shown here is derived from an EMBL/GenBank/DDBJ whole genome shotgun (WGS) entry which is preliminary data.</text>
</comment>
<dbReference type="Proteomes" id="UP000887116">
    <property type="component" value="Unassembled WGS sequence"/>
</dbReference>